<dbReference type="Proteomes" id="UP000717996">
    <property type="component" value="Unassembled WGS sequence"/>
</dbReference>
<reference evidence="2" key="1">
    <citation type="journal article" date="2020" name="Microb. Genom.">
        <title>Genetic diversity of clinical and environmental Mucorales isolates obtained from an investigation of mucormycosis cases among solid organ transplant recipients.</title>
        <authorList>
            <person name="Nguyen M.H."/>
            <person name="Kaul D."/>
            <person name="Muto C."/>
            <person name="Cheng S.J."/>
            <person name="Richter R.A."/>
            <person name="Bruno V.M."/>
            <person name="Liu G."/>
            <person name="Beyhan S."/>
            <person name="Sundermann A.J."/>
            <person name="Mounaud S."/>
            <person name="Pasculle A.W."/>
            <person name="Nierman W.C."/>
            <person name="Driscoll E."/>
            <person name="Cumbie R."/>
            <person name="Clancy C.J."/>
            <person name="Dupont C.L."/>
        </authorList>
    </citation>
    <scope>NUCLEOTIDE SEQUENCE</scope>
    <source>
        <strain evidence="2">GL16</strain>
    </source>
</reference>
<evidence type="ECO:0000313" key="3">
    <source>
        <dbReference type="Proteomes" id="UP000717996"/>
    </source>
</evidence>
<feature type="region of interest" description="Disordered" evidence="1">
    <location>
        <begin position="49"/>
        <end position="68"/>
    </location>
</feature>
<evidence type="ECO:0000313" key="2">
    <source>
        <dbReference type="EMBL" id="KAG1531889.1"/>
    </source>
</evidence>
<evidence type="ECO:0000256" key="1">
    <source>
        <dbReference type="SAM" id="MobiDB-lite"/>
    </source>
</evidence>
<dbReference type="OrthoDB" id="10352614at2759"/>
<gene>
    <name evidence="2" type="ORF">G6F51_013339</name>
</gene>
<protein>
    <submittedName>
        <fullName evidence="2">Uncharacterized protein</fullName>
    </submittedName>
</protein>
<dbReference type="AlphaFoldDB" id="A0A9P6XTK4"/>
<sequence>MRPVLTATVLGMHWELYHSHRTPRRHQSRDTLRATIAVDHRRAIQVELGPRGTDPVRREQPGFSDEHQGKRLAVTEEILGCGFLKPIGIPQADCERY</sequence>
<feature type="compositionally biased region" description="Basic and acidic residues" evidence="1">
    <location>
        <begin position="54"/>
        <end position="68"/>
    </location>
</feature>
<comment type="caution">
    <text evidence="2">The sequence shown here is derived from an EMBL/GenBank/DDBJ whole genome shotgun (WGS) entry which is preliminary data.</text>
</comment>
<accession>A0A9P6XTK4</accession>
<organism evidence="2 3">
    <name type="scientific">Rhizopus oryzae</name>
    <name type="common">Mucormycosis agent</name>
    <name type="synonym">Rhizopus arrhizus var. delemar</name>
    <dbReference type="NCBI Taxonomy" id="64495"/>
    <lineage>
        <taxon>Eukaryota</taxon>
        <taxon>Fungi</taxon>
        <taxon>Fungi incertae sedis</taxon>
        <taxon>Mucoromycota</taxon>
        <taxon>Mucoromycotina</taxon>
        <taxon>Mucoromycetes</taxon>
        <taxon>Mucorales</taxon>
        <taxon>Mucorineae</taxon>
        <taxon>Rhizopodaceae</taxon>
        <taxon>Rhizopus</taxon>
    </lineage>
</organism>
<dbReference type="EMBL" id="JAANIT010005112">
    <property type="protein sequence ID" value="KAG1531889.1"/>
    <property type="molecule type" value="Genomic_DNA"/>
</dbReference>
<name>A0A9P6XTK4_RHIOR</name>
<proteinExistence type="predicted"/>